<accession>A0ABQ9I6H6</accession>
<feature type="region of interest" description="Disordered" evidence="1">
    <location>
        <begin position="227"/>
        <end position="269"/>
    </location>
</feature>
<evidence type="ECO:0000313" key="2">
    <source>
        <dbReference type="EMBL" id="KAJ8892242.1"/>
    </source>
</evidence>
<sequence length="358" mass="39296">MAQPRNANGPSKPAGRLVQVRGEPAAPRCGASSFTTLHTAGPSREISCGESFCVRFIARVLAPRPRHHLSSRADPPQPPHTPPVFTDSRSPPAIHDWHPLHSGMSSPRMADVVFPPRDVSRAEHLQKPAVPTAVTAFVQQPPDTSQGGTNPTLLVAWRGSNLPKGKGRARDDTEVQQPLAPRTSATGASKVAPLATDMPKGRPPIRRTGSSQNFEQPIRERVRVSRAGVQVRGKLADPQKTPPTSSTVWRDSHVRKSGSDPAGYRTRNTRNAGCSRSVCTVRLEEVIRQHINDMPSTSTRSIPRQMGVSHSTVRHVLWVNRHNPYLWQKTDEPTFTTEDSKALPSDRTQCCGFEIRLN</sequence>
<proteinExistence type="predicted"/>
<feature type="region of interest" description="Disordered" evidence="1">
    <location>
        <begin position="1"/>
        <end position="28"/>
    </location>
</feature>
<dbReference type="Proteomes" id="UP001159363">
    <property type="component" value="Chromosome 2"/>
</dbReference>
<dbReference type="EMBL" id="JARBHB010000002">
    <property type="protein sequence ID" value="KAJ8892242.1"/>
    <property type="molecule type" value="Genomic_DNA"/>
</dbReference>
<feature type="region of interest" description="Disordered" evidence="1">
    <location>
        <begin position="140"/>
        <end position="213"/>
    </location>
</feature>
<evidence type="ECO:0000256" key="1">
    <source>
        <dbReference type="SAM" id="MobiDB-lite"/>
    </source>
</evidence>
<reference evidence="2 3" key="1">
    <citation type="submission" date="2023-02" db="EMBL/GenBank/DDBJ databases">
        <title>LHISI_Scaffold_Assembly.</title>
        <authorList>
            <person name="Stuart O.P."/>
            <person name="Cleave R."/>
            <person name="Magrath M.J.L."/>
            <person name="Mikheyev A.S."/>
        </authorList>
    </citation>
    <scope>NUCLEOTIDE SEQUENCE [LARGE SCALE GENOMIC DNA]</scope>
    <source>
        <strain evidence="2">Daus_M_001</strain>
        <tissue evidence="2">Leg muscle</tissue>
    </source>
</reference>
<gene>
    <name evidence="2" type="ORF">PR048_004822</name>
</gene>
<evidence type="ECO:0008006" key="4">
    <source>
        <dbReference type="Google" id="ProtNLM"/>
    </source>
</evidence>
<evidence type="ECO:0000313" key="3">
    <source>
        <dbReference type="Proteomes" id="UP001159363"/>
    </source>
</evidence>
<name>A0ABQ9I6H6_9NEOP</name>
<feature type="compositionally biased region" description="Polar residues" evidence="1">
    <location>
        <begin position="140"/>
        <end position="152"/>
    </location>
</feature>
<feature type="region of interest" description="Disordered" evidence="1">
    <location>
        <begin position="67"/>
        <end position="105"/>
    </location>
</feature>
<organism evidence="2 3">
    <name type="scientific">Dryococelus australis</name>
    <dbReference type="NCBI Taxonomy" id="614101"/>
    <lineage>
        <taxon>Eukaryota</taxon>
        <taxon>Metazoa</taxon>
        <taxon>Ecdysozoa</taxon>
        <taxon>Arthropoda</taxon>
        <taxon>Hexapoda</taxon>
        <taxon>Insecta</taxon>
        <taxon>Pterygota</taxon>
        <taxon>Neoptera</taxon>
        <taxon>Polyneoptera</taxon>
        <taxon>Phasmatodea</taxon>
        <taxon>Verophasmatodea</taxon>
        <taxon>Anareolatae</taxon>
        <taxon>Phasmatidae</taxon>
        <taxon>Eurycanthinae</taxon>
        <taxon>Dryococelus</taxon>
    </lineage>
</organism>
<comment type="caution">
    <text evidence="2">The sequence shown here is derived from an EMBL/GenBank/DDBJ whole genome shotgun (WGS) entry which is preliminary data.</text>
</comment>
<keyword evidence="3" id="KW-1185">Reference proteome</keyword>
<protein>
    <recommendedName>
        <fullName evidence="4">Transposase Tc1-like domain-containing protein</fullName>
    </recommendedName>
</protein>